<gene>
    <name evidence="8 13" type="primary">gyrA</name>
    <name evidence="13" type="ORF">OKA04_15460</name>
</gene>
<evidence type="ECO:0000256" key="6">
    <source>
        <dbReference type="ARBA" id="ARBA00023125"/>
    </source>
</evidence>
<dbReference type="InterPro" id="IPR013758">
    <property type="entry name" value="Topo_IIA_A/C_ab"/>
</dbReference>
<dbReference type="SUPFAM" id="SSF101904">
    <property type="entry name" value="GyrA/ParC C-terminal domain-like"/>
    <property type="match status" value="1"/>
</dbReference>
<dbReference type="Pfam" id="PF03989">
    <property type="entry name" value="DNA_gyraseA_C"/>
    <property type="match status" value="6"/>
</dbReference>
<evidence type="ECO:0000313" key="13">
    <source>
        <dbReference type="EMBL" id="MCW1886134.1"/>
    </source>
</evidence>
<dbReference type="CDD" id="cd00187">
    <property type="entry name" value="TOP4c"/>
    <property type="match status" value="1"/>
</dbReference>
<comment type="subunit">
    <text evidence="8">Heterotetramer, composed of two GyrA and two GyrB chains. In the heterotetramer, GyrA contains the active site tyrosine that forms a transient covalent intermediate with DNA, while GyrB binds cofactors and catalyzes ATP hydrolysis.</text>
</comment>
<dbReference type="Gene3D" id="3.90.199.10">
    <property type="entry name" value="Topoisomerase II, domain 5"/>
    <property type="match status" value="1"/>
</dbReference>
<name>A0ABT3FRC4_9BACT</name>
<dbReference type="PROSITE" id="PS52040">
    <property type="entry name" value="TOPO_IIA"/>
    <property type="match status" value="1"/>
</dbReference>
<comment type="miscellaneous">
    <text evidence="8">Few gyrases are as efficient as E.coli at forming negative supercoils. Not all organisms have 2 type II topoisomerases; in organisms with a single type II topoisomerase this enzyme also has to decatenate newly replicated chromosomes.</text>
</comment>
<evidence type="ECO:0000256" key="10">
    <source>
        <dbReference type="SAM" id="Coils"/>
    </source>
</evidence>
<keyword evidence="5 8" id="KW-0799">Topoisomerase</keyword>
<feature type="compositionally biased region" description="Polar residues" evidence="11">
    <location>
        <begin position="895"/>
        <end position="904"/>
    </location>
</feature>
<evidence type="ECO:0000256" key="1">
    <source>
        <dbReference type="ARBA" id="ARBA00000185"/>
    </source>
</evidence>
<dbReference type="InterPro" id="IPR005743">
    <property type="entry name" value="GyrA"/>
</dbReference>
<evidence type="ECO:0000256" key="2">
    <source>
        <dbReference type="ARBA" id="ARBA00008263"/>
    </source>
</evidence>
<feature type="coiled-coil region" evidence="10">
    <location>
        <begin position="471"/>
        <end position="498"/>
    </location>
</feature>
<keyword evidence="3 8" id="KW-0547">Nucleotide-binding</keyword>
<dbReference type="PANTHER" id="PTHR43493">
    <property type="entry name" value="DNA GYRASE/TOPOISOMERASE SUBUNIT A"/>
    <property type="match status" value="1"/>
</dbReference>
<keyword evidence="14" id="KW-1185">Reference proteome</keyword>
<evidence type="ECO:0000256" key="3">
    <source>
        <dbReference type="ARBA" id="ARBA00022741"/>
    </source>
</evidence>
<dbReference type="Gene3D" id="1.10.268.10">
    <property type="entry name" value="Topoisomerase, domain 3"/>
    <property type="match status" value="1"/>
</dbReference>
<dbReference type="InterPro" id="IPR050220">
    <property type="entry name" value="Type_II_DNA_Topoisomerases"/>
</dbReference>
<feature type="domain" description="Topo IIA-type catalytic" evidence="12">
    <location>
        <begin position="32"/>
        <end position="519"/>
    </location>
</feature>
<reference evidence="13 14" key="1">
    <citation type="submission" date="2022-10" db="EMBL/GenBank/DDBJ databases">
        <title>Luteolibacter flavescens strain MCCC 1K03193, whole genome shotgun sequencing project.</title>
        <authorList>
            <person name="Zhao G."/>
            <person name="Shen L."/>
        </authorList>
    </citation>
    <scope>NUCLEOTIDE SEQUENCE [LARGE SCALE GENOMIC DNA]</scope>
    <source>
        <strain evidence="13 14">MCCC 1K03193</strain>
    </source>
</reference>
<dbReference type="EMBL" id="JAPDDS010000008">
    <property type="protein sequence ID" value="MCW1886134.1"/>
    <property type="molecule type" value="Genomic_DNA"/>
</dbReference>
<evidence type="ECO:0000256" key="7">
    <source>
        <dbReference type="ARBA" id="ARBA00023235"/>
    </source>
</evidence>
<feature type="region of interest" description="Disordered" evidence="11">
    <location>
        <begin position="712"/>
        <end position="750"/>
    </location>
</feature>
<dbReference type="GO" id="GO:0003918">
    <property type="term" value="F:DNA topoisomerase type II (double strand cut, ATP-hydrolyzing) activity"/>
    <property type="evidence" value="ECO:0007669"/>
    <property type="project" value="UniProtKB-EC"/>
</dbReference>
<comment type="caution">
    <text evidence="13">The sequence shown here is derived from an EMBL/GenBank/DDBJ whole genome shotgun (WGS) entry which is preliminary data.</text>
</comment>
<dbReference type="Pfam" id="PF00521">
    <property type="entry name" value="DNA_topoisoIV"/>
    <property type="match status" value="1"/>
</dbReference>
<evidence type="ECO:0000256" key="4">
    <source>
        <dbReference type="ARBA" id="ARBA00022840"/>
    </source>
</evidence>
<dbReference type="InterPro" id="IPR013760">
    <property type="entry name" value="Topo_IIA-like_dom_sf"/>
</dbReference>
<evidence type="ECO:0000313" key="14">
    <source>
        <dbReference type="Proteomes" id="UP001207930"/>
    </source>
</evidence>
<dbReference type="SUPFAM" id="SSF56719">
    <property type="entry name" value="Type II DNA topoisomerase"/>
    <property type="match status" value="1"/>
</dbReference>
<comment type="similarity">
    <text evidence="2 8">Belongs to the type II topoisomerase GyrA/ParC subunit family.</text>
</comment>
<proteinExistence type="inferred from homology"/>
<keyword evidence="10" id="KW-0175">Coiled coil</keyword>
<feature type="compositionally biased region" description="Acidic residues" evidence="11">
    <location>
        <begin position="720"/>
        <end position="735"/>
    </location>
</feature>
<evidence type="ECO:0000256" key="5">
    <source>
        <dbReference type="ARBA" id="ARBA00023029"/>
    </source>
</evidence>
<protein>
    <recommendedName>
        <fullName evidence="8">DNA gyrase subunit A</fullName>
        <ecNumber evidence="8">5.6.2.2</ecNumber>
    </recommendedName>
</protein>
<dbReference type="Gene3D" id="2.120.10.90">
    <property type="entry name" value="DNA gyrase/topoisomerase IV, subunit A, C-terminal"/>
    <property type="match status" value="1"/>
</dbReference>
<keyword evidence="6 8" id="KW-0238">DNA-binding</keyword>
<dbReference type="InterPro" id="IPR006691">
    <property type="entry name" value="GyrA/parC_rep"/>
</dbReference>
<keyword evidence="7 8" id="KW-0413">Isomerase</keyword>
<evidence type="ECO:0000256" key="8">
    <source>
        <dbReference type="HAMAP-Rule" id="MF_01897"/>
    </source>
</evidence>
<dbReference type="InterPro" id="IPR035516">
    <property type="entry name" value="Gyrase/topoIV_suA_C"/>
</dbReference>
<organism evidence="13 14">
    <name type="scientific">Luteolibacter flavescens</name>
    <dbReference type="NCBI Taxonomy" id="1859460"/>
    <lineage>
        <taxon>Bacteria</taxon>
        <taxon>Pseudomonadati</taxon>
        <taxon>Verrucomicrobiota</taxon>
        <taxon>Verrucomicrobiia</taxon>
        <taxon>Verrucomicrobiales</taxon>
        <taxon>Verrucomicrobiaceae</taxon>
        <taxon>Luteolibacter</taxon>
    </lineage>
</organism>
<comment type="function">
    <text evidence="8">A type II topoisomerase that negatively supercoils closed circular double-stranded (ds) DNA in an ATP-dependent manner to modulate DNA topology and maintain chromosomes in an underwound state. Negative supercoiling favors strand separation, and DNA replication, transcription, recombination and repair, all of which involve strand separation. Also able to catalyze the interconversion of other topological isomers of dsDNA rings, including catenanes and knotted rings. Type II topoisomerases break and join 2 DNA strands simultaneously in an ATP-dependent manner.</text>
</comment>
<comment type="subcellular location">
    <subcellularLocation>
        <location evidence="8">Cytoplasm</location>
    </subcellularLocation>
</comment>
<keyword evidence="4 8" id="KW-0067">ATP-binding</keyword>
<accession>A0ABT3FRC4</accession>
<sequence>MSQDSIKPINVAEELSSSFLEYSMSVIISRALPDVRDGLKPSQRRVLYAMRQLGVTPGKAHVKCAKIVGETMGNYHPHGDQSIYTTLVNMGQPWSMREMLVDGQGNFGSVEGDAAASMRYTEARLHHLGMAMMEDLDKDTVDFQPNYDGSLEEPSVLPSAFPNFLVNGGTGIAVGMATNLAPHNLGEVIDGICAQIDNPEITLPELMQYIKGPDFPVSCEIRGIRGIEEYFRTGRGSMRLRGKVEIEENENGKSLIVIREVPYGVNRAVLQERIAELVNEKALTGISGMRDLSDEETRIEIELKRDARAQVVVAQLFKLTALETSFSVNMLAIHKNRPKQLSLKEVIDAYIEHRREVVIRRTRFLLGKAEERAELLEAFLLALGHLDDFIKIIRDSKNRDEARERLAAYQFSTATAEGLGILIRSQAAVQGDRYVFSERQVNAILELRLYQLTGLERDKVKGEYDEILETIKDLLDILAREERVLNIIKDELRAIREKHATPRKCPILAEAGEIAMEELIANDAMIVTLSHRGYVKRTPATEYRLQGRGGKGLKGMETKATAKDEADDFIEHLFSVQAHDYLLFFTNTGRVYVERVYGLPEGSRTSTGRSIKNVLDLKPDEKIAALLRLERATDENGNDVTFREDAGYIFFATRNGKVKKTALNDFRNYRKAGLTAINLDEGNDLIGVNLTTGDNEIILVTRDGMSIKFTEGVYKKPQGEPEDGEEPESEEEASEDEGRPQIRPQGRATAGVTGIRLRKDDYVVGMAIVSEETMLLVASENGLGKRTAFSSYRSLRRGGLGVKTLNVTDKTGKVVSAVAVTEEDELMLMTSTGQSIRIKVGGEKGIRETGRVAQGVKLLTLKEGEKLQDVAIVIPDGEDAVGEDSAALAGDESSSDAGTVSGESTAADGDAPDSGDES</sequence>
<keyword evidence="8" id="KW-0963">Cytoplasm</keyword>
<dbReference type="Gene3D" id="3.30.1360.40">
    <property type="match status" value="1"/>
</dbReference>
<feature type="short sequence motif" description="GyrA-box" evidence="8">
    <location>
        <begin position="546"/>
        <end position="552"/>
    </location>
</feature>
<dbReference type="NCBIfam" id="NF004043">
    <property type="entry name" value="PRK05560.1"/>
    <property type="match status" value="1"/>
</dbReference>
<comment type="catalytic activity">
    <reaction evidence="1 8 9">
        <text>ATP-dependent breakage, passage and rejoining of double-stranded DNA.</text>
        <dbReference type="EC" id="5.6.2.2"/>
    </reaction>
</comment>
<dbReference type="InterPro" id="IPR013757">
    <property type="entry name" value="Topo_IIA_A_a_sf"/>
</dbReference>
<dbReference type="NCBIfam" id="TIGR01063">
    <property type="entry name" value="gyrA"/>
    <property type="match status" value="1"/>
</dbReference>
<evidence type="ECO:0000256" key="9">
    <source>
        <dbReference type="PROSITE-ProRule" id="PRU01384"/>
    </source>
</evidence>
<dbReference type="NCBIfam" id="NF004044">
    <property type="entry name" value="PRK05561.1"/>
    <property type="match status" value="1"/>
</dbReference>
<dbReference type="PANTHER" id="PTHR43493:SF5">
    <property type="entry name" value="DNA GYRASE SUBUNIT A, CHLOROPLASTIC_MITOCHONDRIAL"/>
    <property type="match status" value="1"/>
</dbReference>
<dbReference type="InterPro" id="IPR002205">
    <property type="entry name" value="Topo_IIA_dom_A"/>
</dbReference>
<feature type="region of interest" description="Disordered" evidence="11">
    <location>
        <begin position="882"/>
        <end position="918"/>
    </location>
</feature>
<dbReference type="EC" id="5.6.2.2" evidence="8"/>
<dbReference type="Proteomes" id="UP001207930">
    <property type="component" value="Unassembled WGS sequence"/>
</dbReference>
<dbReference type="SMART" id="SM00434">
    <property type="entry name" value="TOP4c"/>
    <property type="match status" value="1"/>
</dbReference>
<dbReference type="RefSeq" id="WP_264502088.1">
    <property type="nucleotide sequence ID" value="NZ_JAPDDS010000008.1"/>
</dbReference>
<evidence type="ECO:0000259" key="12">
    <source>
        <dbReference type="PROSITE" id="PS52040"/>
    </source>
</evidence>
<feature type="active site" description="O-(5'-phospho-DNA)-tyrosine intermediate" evidence="8 9">
    <location>
        <position position="120"/>
    </location>
</feature>
<evidence type="ECO:0000256" key="11">
    <source>
        <dbReference type="SAM" id="MobiDB-lite"/>
    </source>
</evidence>
<dbReference type="HAMAP" id="MF_01897">
    <property type="entry name" value="GyrA"/>
    <property type="match status" value="1"/>
</dbReference>